<dbReference type="Gene3D" id="1.10.10.1830">
    <property type="entry name" value="Non-ribosomal peptide synthase, adenylation domain"/>
    <property type="match status" value="1"/>
</dbReference>
<evidence type="ECO:0000256" key="1">
    <source>
        <dbReference type="ARBA" id="ARBA00001957"/>
    </source>
</evidence>
<comment type="cofactor">
    <cofactor evidence="1">
        <name>pantetheine 4'-phosphate</name>
        <dbReference type="ChEBI" id="CHEBI:47942"/>
    </cofactor>
</comment>
<dbReference type="Gene3D" id="2.30.38.10">
    <property type="entry name" value="Luciferase, Domain 3"/>
    <property type="match status" value="1"/>
</dbReference>
<evidence type="ECO:0000313" key="6">
    <source>
        <dbReference type="EMBL" id="MEP0819935.1"/>
    </source>
</evidence>
<dbReference type="InterPro" id="IPR006162">
    <property type="entry name" value="Ppantetheine_attach_site"/>
</dbReference>
<dbReference type="InterPro" id="IPR010071">
    <property type="entry name" value="AA_adenyl_dom"/>
</dbReference>
<dbReference type="InterPro" id="IPR029058">
    <property type="entry name" value="AB_hydrolase_fold"/>
</dbReference>
<dbReference type="InterPro" id="IPR000873">
    <property type="entry name" value="AMP-dep_synth/lig_dom"/>
</dbReference>
<dbReference type="PANTHER" id="PTHR45527">
    <property type="entry name" value="NONRIBOSOMAL PEPTIDE SYNTHETASE"/>
    <property type="match status" value="1"/>
</dbReference>
<dbReference type="InterPro" id="IPR001242">
    <property type="entry name" value="Condensation_dom"/>
</dbReference>
<dbReference type="InterPro" id="IPR045851">
    <property type="entry name" value="AMP-bd_C_sf"/>
</dbReference>
<dbReference type="RefSeq" id="WP_190432978.1">
    <property type="nucleotide sequence ID" value="NZ_JAMPKM010000017.1"/>
</dbReference>
<evidence type="ECO:0000256" key="2">
    <source>
        <dbReference type="ARBA" id="ARBA00022450"/>
    </source>
</evidence>
<gene>
    <name evidence="6" type="ORF">NC998_22790</name>
</gene>
<dbReference type="Gene3D" id="3.40.50.150">
    <property type="entry name" value="Vaccinia Virus protein VP39"/>
    <property type="match status" value="1"/>
</dbReference>
<keyword evidence="4" id="KW-0677">Repeat</keyword>
<dbReference type="EMBL" id="JAMPKM010000017">
    <property type="protein sequence ID" value="MEP0819935.1"/>
    <property type="molecule type" value="Genomic_DNA"/>
</dbReference>
<dbReference type="CDD" id="cd02440">
    <property type="entry name" value="AdoMet_MTases"/>
    <property type="match status" value="1"/>
</dbReference>
<proteinExistence type="predicted"/>
<reference evidence="6 7" key="1">
    <citation type="submission" date="2022-04" db="EMBL/GenBank/DDBJ databases">
        <title>Positive selection, recombination, and allopatry shape intraspecific diversity of widespread and dominant cyanobacteria.</title>
        <authorList>
            <person name="Wei J."/>
            <person name="Shu W."/>
            <person name="Hu C."/>
        </authorList>
    </citation>
    <scope>NUCLEOTIDE SEQUENCE [LARGE SCALE GENOMIC DNA]</scope>
    <source>
        <strain evidence="6 7">GB2-A4</strain>
    </source>
</reference>
<name>A0ABV0JFT8_9CYAN</name>
<dbReference type="Gene3D" id="3.40.50.980">
    <property type="match status" value="2"/>
</dbReference>
<sequence length="1599" mass="178298">MTTAEFLAYLRQLDIQVWLEGANLRCSAPEGALTPELRAAIAQRKSELLHWLNQAHASAHQAAPELKPISRNQPLPLSFAQQRLWFLDQLVPENPFYNMPSAVRLSGHLHLKALEQAFAELVQRHETLRTRFAKVDGQPTQIITPALPLSIPVTDLQSLDSSAQEETVRQIATEEAHCPFDLTVSPLLRVKLLQLEATEYLLLLNLHHIISDGWSLGVLMRELGALYTAFAEGQPSPLSELPIQYADFAHWQRQWLQGEVLESQLAYWRQQLQDLPVLNLPIDHPRPATQSYKGAIAPLALSHQLTQALEELSQQAGTTLFMTLLAAFQALLFRYTGQTNVAVGSPIANRNRSEIEGLIGFFVNSLVLRTDLSGNPTFRELLERSREVALAAYAHQDVPFEKLVEELHPERDLSRNPLFQVAFALQNAPMAPLELPGLTLSPWKLDVGTARFDLEFHIWEQAEGLSGLWDTPREGLSGFVAYSTELFELATITRMIGHFQTLLEGIVANPDQRLADLSILNTAEQHQLLVEWNQTQVEYDKDVCIHHLFAAQAEKTPDAIAVSAPSGNVGVADQQLTYQELDQRANQLAHYLQQVGVGTETLVGICVDRSLDVLIAILGVWKAGGAYVPLDPEYPRDRLQFMLQDSQVLVLLTQRSHVEVFDISPFSLQEESGKPISGEDQTLRVICLDQDRELIAQQKQSAPASVATADHLAYVIYTSGSTGMPKGVMVEHRGLCNVVAAQQQSFNLPLGSRVLQFSAWSFDASIFEMLMALGSRGTLYIVPQSARSPGIELVQFLQTQSIAAAILPPAVLALLPENDLSTLQTVIAGGEACSGEIVRKWAQGRRLFNAYGPTETTIWATVAELTHRAESPEKPSIGRPVANIQIYVLDAHQQPVPIGVVGELYIGGDGVARGYLNRPDLTAERFIPCPFSASPGARLYKTGDLARYRSDGLLEFIGRADEQVKIRGFRMELGEIEAVLQQHPLVKGAIATVQESASGDQQLTAYVSFHPEREGAGMAIAQQLQQEQVEHWQTLYDQTYAQPVNSADPTFNIVGWNSSYTGQPIPIEQMREWVDRRVEQILALQPQRVLEIGCGTGLLLFQLAPHYLEYWATDFSQISLSTIQQQLNQQQLPPVKLLHRSANDFAGIEPARFDLIVLNSVVQYFPSVDYLVQVLEGALQALAPGGSLFIGDVRNLALWSAFHASVQMEQASPALERSHLQQQVQRAMFEEPELLIDPEFFQALRSHFPQIQDIQIQLTRGQAHNEMTQFRYNVILQKETQVREMQEQQPLVPTNLNVSEWDWTNELTIAMIRRHLIEAQPARLTVRGVLNARVIAAVAVAAWLAEVDGPKTVGHMRTALEQLAEPGVDPEAWWSLEQELPYDVNVSWAAVGSDRYDVTLQHREVKAERRLEPEAIAPARPWSTYANQPLQRQLARQLVPQIRNYLEQKLPNYMVPTAFVVLETLPLTPSGKIDRRALPAPVPMGSTQGYVAPRSPIEAKLVSIWSELLGVKRVGLHDNFFELGGHSLLATQLTSRIRDAFAVELPLRHLFESPTIAQLAQQIDSLQVSQPQPSIPAIVPLSRDAYRRSRSSLNQNQGK</sequence>
<dbReference type="Pfam" id="PF08242">
    <property type="entry name" value="Methyltransf_12"/>
    <property type="match status" value="1"/>
</dbReference>
<dbReference type="Gene3D" id="3.30.300.30">
    <property type="match status" value="2"/>
</dbReference>
<dbReference type="InterPro" id="IPR020806">
    <property type="entry name" value="PKS_PP-bd"/>
</dbReference>
<dbReference type="InterPro" id="IPR023213">
    <property type="entry name" value="CAT-like_dom_sf"/>
</dbReference>
<dbReference type="SMART" id="SM00823">
    <property type="entry name" value="PKS_PP"/>
    <property type="match status" value="1"/>
</dbReference>
<keyword evidence="2" id="KW-0596">Phosphopantetheine</keyword>
<dbReference type="SUPFAM" id="SSF47336">
    <property type="entry name" value="ACP-like"/>
    <property type="match status" value="1"/>
</dbReference>
<feature type="domain" description="Carrier" evidence="5">
    <location>
        <begin position="1492"/>
        <end position="1567"/>
    </location>
</feature>
<evidence type="ECO:0000256" key="3">
    <source>
        <dbReference type="ARBA" id="ARBA00022553"/>
    </source>
</evidence>
<dbReference type="Pfam" id="PF00668">
    <property type="entry name" value="Condensation"/>
    <property type="match status" value="1"/>
</dbReference>
<dbReference type="InterPro" id="IPR041464">
    <property type="entry name" value="TubC_N"/>
</dbReference>
<dbReference type="SUPFAM" id="SSF53335">
    <property type="entry name" value="S-adenosyl-L-methionine-dependent methyltransferases"/>
    <property type="match status" value="1"/>
</dbReference>
<dbReference type="InterPro" id="IPR044894">
    <property type="entry name" value="TubC_N_sf"/>
</dbReference>
<dbReference type="Gene3D" id="3.40.50.1820">
    <property type="entry name" value="alpha/beta hydrolase"/>
    <property type="match status" value="1"/>
</dbReference>
<dbReference type="InterPro" id="IPR029063">
    <property type="entry name" value="SAM-dependent_MTases_sf"/>
</dbReference>
<comment type="caution">
    <text evidence="6">The sequence shown here is derived from an EMBL/GenBank/DDBJ whole genome shotgun (WGS) entry which is preliminary data.</text>
</comment>
<dbReference type="InterPro" id="IPR009081">
    <property type="entry name" value="PP-bd_ACP"/>
</dbReference>
<dbReference type="Proteomes" id="UP001464891">
    <property type="component" value="Unassembled WGS sequence"/>
</dbReference>
<evidence type="ECO:0000256" key="4">
    <source>
        <dbReference type="ARBA" id="ARBA00022737"/>
    </source>
</evidence>
<dbReference type="Pfam" id="PF00550">
    <property type="entry name" value="PP-binding"/>
    <property type="match status" value="1"/>
</dbReference>
<dbReference type="PROSITE" id="PS00012">
    <property type="entry name" value="PHOSPHOPANTETHEINE"/>
    <property type="match status" value="1"/>
</dbReference>
<dbReference type="PROSITE" id="PS00455">
    <property type="entry name" value="AMP_BINDING"/>
    <property type="match status" value="1"/>
</dbReference>
<dbReference type="CDD" id="cd19531">
    <property type="entry name" value="LCL_NRPS-like"/>
    <property type="match status" value="1"/>
</dbReference>
<dbReference type="SUPFAM" id="SSF56801">
    <property type="entry name" value="Acetyl-CoA synthetase-like"/>
    <property type="match status" value="1"/>
</dbReference>
<dbReference type="PANTHER" id="PTHR45527:SF1">
    <property type="entry name" value="FATTY ACID SYNTHASE"/>
    <property type="match status" value="1"/>
</dbReference>
<dbReference type="Gene3D" id="3.30.559.10">
    <property type="entry name" value="Chloramphenicol acetyltransferase-like domain"/>
    <property type="match status" value="1"/>
</dbReference>
<dbReference type="Pfam" id="PF18563">
    <property type="entry name" value="TubC_N"/>
    <property type="match status" value="1"/>
</dbReference>
<keyword evidence="3" id="KW-0597">Phosphoprotein</keyword>
<dbReference type="SUPFAM" id="SSF52777">
    <property type="entry name" value="CoA-dependent acyltransferases"/>
    <property type="match status" value="2"/>
</dbReference>
<dbReference type="InterPro" id="IPR036736">
    <property type="entry name" value="ACP-like_sf"/>
</dbReference>
<evidence type="ECO:0000313" key="7">
    <source>
        <dbReference type="Proteomes" id="UP001464891"/>
    </source>
</evidence>
<evidence type="ECO:0000259" key="5">
    <source>
        <dbReference type="PROSITE" id="PS50075"/>
    </source>
</evidence>
<dbReference type="PROSITE" id="PS50075">
    <property type="entry name" value="CARRIER"/>
    <property type="match status" value="1"/>
</dbReference>
<dbReference type="InterPro" id="IPR020845">
    <property type="entry name" value="AMP-binding_CS"/>
</dbReference>
<dbReference type="NCBIfam" id="TIGR01733">
    <property type="entry name" value="AA-adenyl-dom"/>
    <property type="match status" value="1"/>
</dbReference>
<dbReference type="Pfam" id="PF00501">
    <property type="entry name" value="AMP-binding"/>
    <property type="match status" value="1"/>
</dbReference>
<dbReference type="Gene3D" id="3.30.559.30">
    <property type="entry name" value="Nonribosomal peptide synthetase, condensation domain"/>
    <property type="match status" value="1"/>
</dbReference>
<protein>
    <submittedName>
        <fullName evidence="6">Non-ribosomal peptide synthetase</fullName>
    </submittedName>
</protein>
<organism evidence="6 7">
    <name type="scientific">Trichocoleus desertorum GB2-A4</name>
    <dbReference type="NCBI Taxonomy" id="2933944"/>
    <lineage>
        <taxon>Bacteria</taxon>
        <taxon>Bacillati</taxon>
        <taxon>Cyanobacteriota</taxon>
        <taxon>Cyanophyceae</taxon>
        <taxon>Leptolyngbyales</taxon>
        <taxon>Trichocoleusaceae</taxon>
        <taxon>Trichocoleus</taxon>
    </lineage>
</organism>
<accession>A0ABV0JFT8</accession>
<dbReference type="PIRSF" id="PIRSF001617">
    <property type="entry name" value="Alpha-AR"/>
    <property type="match status" value="1"/>
</dbReference>
<dbReference type="InterPro" id="IPR013217">
    <property type="entry name" value="Methyltransf_12"/>
</dbReference>
<keyword evidence="7" id="KW-1185">Reference proteome</keyword>